<dbReference type="InterPro" id="IPR036590">
    <property type="entry name" value="SRAP-like"/>
</dbReference>
<organism evidence="10 11">
    <name type="scientific">Pedobacter zeae</name>
    <dbReference type="NCBI Taxonomy" id="1737356"/>
    <lineage>
        <taxon>Bacteria</taxon>
        <taxon>Pseudomonadati</taxon>
        <taxon>Bacteroidota</taxon>
        <taxon>Sphingobacteriia</taxon>
        <taxon>Sphingobacteriales</taxon>
        <taxon>Sphingobacteriaceae</taxon>
        <taxon>Pedobacter</taxon>
    </lineage>
</organism>
<dbReference type="EMBL" id="JACIEF010000002">
    <property type="protein sequence ID" value="MBB4107763.1"/>
    <property type="molecule type" value="Genomic_DNA"/>
</dbReference>
<sequence>MCYRATQTNKPYEYAEYYSAQLINEADLNDKIYYHANGFDHPQLITVTANEGMRVVERMQWGLMANWGYSMDEMLKRAKKTLNARSETIFELSSFKNSIMAKRCIMPVNGFFEYKKVGNDKLPYYIHPKDHRFFNFACIYAVYKDPATNKWHKSYSIVTGPANELMASIHNTEKRQPIIISNDQINAWLDPSTSKEEIIHLMEPCDDTNMAAYRVDRDLIKIGNNPEALKEVPETTLL</sequence>
<reference evidence="10 11" key="3">
    <citation type="submission" date="2020-08" db="EMBL/GenBank/DDBJ databases">
        <title>Genomic Encyclopedia of Type Strains, Phase IV (KMG-IV): sequencing the most valuable type-strain genomes for metagenomic binning, comparative biology and taxonomic classification.</title>
        <authorList>
            <person name="Goeker M."/>
        </authorList>
    </citation>
    <scope>NUCLEOTIDE SEQUENCE [LARGE SCALE GENOMIC DNA]</scope>
    <source>
        <strain evidence="10 11">DSM 100774</strain>
    </source>
</reference>
<evidence type="ECO:0000313" key="12">
    <source>
        <dbReference type="Proteomes" id="UP000642938"/>
    </source>
</evidence>
<evidence type="ECO:0000313" key="9">
    <source>
        <dbReference type="EMBL" id="GGG97213.1"/>
    </source>
</evidence>
<comment type="similarity">
    <text evidence="1 8">Belongs to the SOS response-associated peptidase family.</text>
</comment>
<dbReference type="GO" id="GO:0016829">
    <property type="term" value="F:lyase activity"/>
    <property type="evidence" value="ECO:0007669"/>
    <property type="project" value="UniProtKB-KW"/>
</dbReference>
<evidence type="ECO:0000256" key="4">
    <source>
        <dbReference type="ARBA" id="ARBA00022801"/>
    </source>
</evidence>
<dbReference type="EMBL" id="BMHZ01000001">
    <property type="protein sequence ID" value="GGG97213.1"/>
    <property type="molecule type" value="Genomic_DNA"/>
</dbReference>
<evidence type="ECO:0000256" key="7">
    <source>
        <dbReference type="ARBA" id="ARBA00023239"/>
    </source>
</evidence>
<dbReference type="Pfam" id="PF02586">
    <property type="entry name" value="SRAP"/>
    <property type="match status" value="1"/>
</dbReference>
<evidence type="ECO:0000256" key="6">
    <source>
        <dbReference type="ARBA" id="ARBA00023125"/>
    </source>
</evidence>
<dbReference type="Gene3D" id="3.90.1680.10">
    <property type="entry name" value="SOS response associated peptidase-like"/>
    <property type="match status" value="1"/>
</dbReference>
<dbReference type="GO" id="GO:0106300">
    <property type="term" value="P:protein-DNA covalent cross-linking repair"/>
    <property type="evidence" value="ECO:0007669"/>
    <property type="project" value="InterPro"/>
</dbReference>
<keyword evidence="6" id="KW-0238">DNA-binding</keyword>
<dbReference type="EC" id="3.4.-.-" evidence="8"/>
<reference evidence="12" key="2">
    <citation type="journal article" date="2019" name="Int. J. Syst. Evol. Microbiol.">
        <title>The Global Catalogue of Microorganisms (GCM) 10K type strain sequencing project: providing services to taxonomists for standard genome sequencing and annotation.</title>
        <authorList>
            <consortium name="The Broad Institute Genomics Platform"/>
            <consortium name="The Broad Institute Genome Sequencing Center for Infectious Disease"/>
            <person name="Wu L."/>
            <person name="Ma J."/>
        </authorList>
    </citation>
    <scope>NUCLEOTIDE SEQUENCE [LARGE SCALE GENOMIC DNA]</scope>
    <source>
        <strain evidence="12">CGMCC 1.15287</strain>
    </source>
</reference>
<dbReference type="PANTHER" id="PTHR13604">
    <property type="entry name" value="DC12-RELATED"/>
    <property type="match status" value="1"/>
</dbReference>
<keyword evidence="12" id="KW-1185">Reference proteome</keyword>
<comment type="caution">
    <text evidence="10">The sequence shown here is derived from an EMBL/GenBank/DDBJ whole genome shotgun (WGS) entry which is preliminary data.</text>
</comment>
<name>A0A7W6K9M3_9SPHI</name>
<dbReference type="RefSeq" id="WP_183762297.1">
    <property type="nucleotide sequence ID" value="NZ_BMHZ01000001.1"/>
</dbReference>
<dbReference type="InterPro" id="IPR003738">
    <property type="entry name" value="SRAP"/>
</dbReference>
<proteinExistence type="inferred from homology"/>
<keyword evidence="7" id="KW-0456">Lyase</keyword>
<accession>A0A7W6K9M3</accession>
<reference evidence="9" key="1">
    <citation type="journal article" date="2014" name="Int. J. Syst. Evol. Microbiol.">
        <title>Complete genome of a new Firmicutes species belonging to the dominant human colonic microbiota ('Ruminococcus bicirculans') reveals two chromosomes and a selective capacity to utilize plant glucans.</title>
        <authorList>
            <consortium name="NISC Comparative Sequencing Program"/>
            <person name="Wegmann U."/>
            <person name="Louis P."/>
            <person name="Goesmann A."/>
            <person name="Henrissat B."/>
            <person name="Duncan S.H."/>
            <person name="Flint H.J."/>
        </authorList>
    </citation>
    <scope>NUCLEOTIDE SEQUENCE</scope>
    <source>
        <strain evidence="9">CGMCC 1.15287</strain>
    </source>
</reference>
<dbReference type="PANTHER" id="PTHR13604:SF0">
    <property type="entry name" value="ABASIC SITE PROCESSING PROTEIN HMCES"/>
    <property type="match status" value="1"/>
</dbReference>
<dbReference type="Proteomes" id="UP000532273">
    <property type="component" value="Unassembled WGS sequence"/>
</dbReference>
<evidence type="ECO:0000313" key="10">
    <source>
        <dbReference type="EMBL" id="MBB4107763.1"/>
    </source>
</evidence>
<evidence type="ECO:0000256" key="8">
    <source>
        <dbReference type="RuleBase" id="RU364100"/>
    </source>
</evidence>
<evidence type="ECO:0000313" key="11">
    <source>
        <dbReference type="Proteomes" id="UP000532273"/>
    </source>
</evidence>
<reference evidence="9" key="4">
    <citation type="submission" date="2024-05" db="EMBL/GenBank/DDBJ databases">
        <authorList>
            <person name="Sun Q."/>
            <person name="Zhou Y."/>
        </authorList>
    </citation>
    <scope>NUCLEOTIDE SEQUENCE</scope>
    <source>
        <strain evidence="9">CGMCC 1.15287</strain>
    </source>
</reference>
<keyword evidence="3" id="KW-0227">DNA damage</keyword>
<evidence type="ECO:0000256" key="2">
    <source>
        <dbReference type="ARBA" id="ARBA00022670"/>
    </source>
</evidence>
<keyword evidence="4 8" id="KW-0378">Hydrolase</keyword>
<evidence type="ECO:0000256" key="3">
    <source>
        <dbReference type="ARBA" id="ARBA00022763"/>
    </source>
</evidence>
<keyword evidence="2 8" id="KW-0645">Protease</keyword>
<dbReference type="GO" id="GO:0006508">
    <property type="term" value="P:proteolysis"/>
    <property type="evidence" value="ECO:0007669"/>
    <property type="project" value="UniProtKB-KW"/>
</dbReference>
<dbReference type="GO" id="GO:0008233">
    <property type="term" value="F:peptidase activity"/>
    <property type="evidence" value="ECO:0007669"/>
    <property type="project" value="UniProtKB-KW"/>
</dbReference>
<keyword evidence="5" id="KW-0190">Covalent protein-DNA linkage</keyword>
<evidence type="ECO:0000256" key="1">
    <source>
        <dbReference type="ARBA" id="ARBA00008136"/>
    </source>
</evidence>
<protein>
    <recommendedName>
        <fullName evidence="8">Abasic site processing protein</fullName>
        <ecNumber evidence="8">3.4.-.-</ecNumber>
    </recommendedName>
</protein>
<dbReference type="SUPFAM" id="SSF143081">
    <property type="entry name" value="BB1717-like"/>
    <property type="match status" value="1"/>
</dbReference>
<evidence type="ECO:0000256" key="5">
    <source>
        <dbReference type="ARBA" id="ARBA00023124"/>
    </source>
</evidence>
<gene>
    <name evidence="9" type="ORF">GCM10007422_08910</name>
    <name evidence="10" type="ORF">GGQ60_001744</name>
</gene>
<dbReference type="AlphaFoldDB" id="A0A7W6K9M3"/>
<dbReference type="Proteomes" id="UP000642938">
    <property type="component" value="Unassembled WGS sequence"/>
</dbReference>
<dbReference type="GO" id="GO:0003697">
    <property type="term" value="F:single-stranded DNA binding"/>
    <property type="evidence" value="ECO:0007669"/>
    <property type="project" value="InterPro"/>
</dbReference>